<dbReference type="PROSITE" id="PS50294">
    <property type="entry name" value="WD_REPEATS_REGION"/>
    <property type="match status" value="1"/>
</dbReference>
<dbReference type="PROSITE" id="PS50082">
    <property type="entry name" value="WD_REPEATS_2"/>
    <property type="match status" value="3"/>
</dbReference>
<proteinExistence type="predicted"/>
<feature type="repeat" description="WD" evidence="3">
    <location>
        <begin position="147"/>
        <end position="199"/>
    </location>
</feature>
<reference evidence="4 5" key="1">
    <citation type="journal article" date="2013" name="Curr. Biol.">
        <title>The Genome of the Foraminiferan Reticulomyxa filosa.</title>
        <authorList>
            <person name="Glockner G."/>
            <person name="Hulsmann N."/>
            <person name="Schleicher M."/>
            <person name="Noegel A.A."/>
            <person name="Eichinger L."/>
            <person name="Gallinger C."/>
            <person name="Pawlowski J."/>
            <person name="Sierra R."/>
            <person name="Euteneuer U."/>
            <person name="Pillet L."/>
            <person name="Moustafa A."/>
            <person name="Platzer M."/>
            <person name="Groth M."/>
            <person name="Szafranski K."/>
            <person name="Schliwa M."/>
        </authorList>
    </citation>
    <scope>NUCLEOTIDE SEQUENCE [LARGE SCALE GENOMIC DNA]</scope>
</reference>
<feature type="non-terminal residue" evidence="4">
    <location>
        <position position="1"/>
    </location>
</feature>
<dbReference type="InterPro" id="IPR015943">
    <property type="entry name" value="WD40/YVTN_repeat-like_dom_sf"/>
</dbReference>
<feature type="repeat" description="WD" evidence="3">
    <location>
        <begin position="73"/>
        <end position="99"/>
    </location>
</feature>
<dbReference type="PROSITE" id="PS00678">
    <property type="entry name" value="WD_REPEATS_1"/>
    <property type="match status" value="3"/>
</dbReference>
<feature type="repeat" description="WD" evidence="3">
    <location>
        <begin position="1"/>
        <end position="38"/>
    </location>
</feature>
<evidence type="ECO:0000313" key="4">
    <source>
        <dbReference type="EMBL" id="ETO09128.1"/>
    </source>
</evidence>
<evidence type="ECO:0000313" key="5">
    <source>
        <dbReference type="Proteomes" id="UP000023152"/>
    </source>
</evidence>
<protein>
    <submittedName>
        <fullName evidence="4">G-protein beta WD-40 repeats containing protein</fullName>
    </submittedName>
</protein>
<dbReference type="PANTHER" id="PTHR22847">
    <property type="entry name" value="WD40 REPEAT PROTEIN"/>
    <property type="match status" value="1"/>
</dbReference>
<comment type="caution">
    <text evidence="4">The sequence shown here is derived from an EMBL/GenBank/DDBJ whole genome shotgun (WGS) entry which is preliminary data.</text>
</comment>
<dbReference type="InterPro" id="IPR001680">
    <property type="entry name" value="WD40_rpt"/>
</dbReference>
<dbReference type="Proteomes" id="UP000023152">
    <property type="component" value="Unassembled WGS sequence"/>
</dbReference>
<dbReference type="PRINTS" id="PR00320">
    <property type="entry name" value="GPROTEINBRPT"/>
</dbReference>
<evidence type="ECO:0000256" key="3">
    <source>
        <dbReference type="PROSITE-ProRule" id="PRU00221"/>
    </source>
</evidence>
<dbReference type="SMART" id="SM00320">
    <property type="entry name" value="WD40"/>
    <property type="match status" value="4"/>
</dbReference>
<dbReference type="InterPro" id="IPR020472">
    <property type="entry name" value="WD40_PAC1"/>
</dbReference>
<keyword evidence="2" id="KW-0677">Repeat</keyword>
<dbReference type="GO" id="GO:1990234">
    <property type="term" value="C:transferase complex"/>
    <property type="evidence" value="ECO:0007669"/>
    <property type="project" value="UniProtKB-ARBA"/>
</dbReference>
<sequence>GVRSIEFSSFNNGRYLCSGSIDRTIRLWDVETSKSLHVFNGHEDGVLCVDISPLQSNNKNDNNNNNIGVIGGNGYTICSGSWDKTIRIWDIETTKQCMIFKGNDSVVSLVYGSNELGNTGCGNTILSGLKFSVRMWDIRSGQQIQVFNGHTNIVTAVEYSPFVVNNNIEFGGCSNVICSGSWDNTIRFWDTRSNKRELYILCGSDDRVSCLKFLPLKKKENKEYTNCCISLCYEVFERLNRNLSAVSGHFLFFLFELISNENTNFTFSCKINEDVIKKD</sequence>
<dbReference type="PANTHER" id="PTHR22847:SF637">
    <property type="entry name" value="WD REPEAT DOMAIN 5B"/>
    <property type="match status" value="1"/>
</dbReference>
<keyword evidence="1 3" id="KW-0853">WD repeat</keyword>
<dbReference type="AlphaFoldDB" id="X6M568"/>
<dbReference type="Gene3D" id="2.130.10.10">
    <property type="entry name" value="YVTN repeat-like/Quinoprotein amine dehydrogenase"/>
    <property type="match status" value="2"/>
</dbReference>
<gene>
    <name evidence="4" type="ORF">RFI_28260</name>
</gene>
<name>X6M568_RETFI</name>
<accession>X6M568</accession>
<organism evidence="4 5">
    <name type="scientific">Reticulomyxa filosa</name>
    <dbReference type="NCBI Taxonomy" id="46433"/>
    <lineage>
        <taxon>Eukaryota</taxon>
        <taxon>Sar</taxon>
        <taxon>Rhizaria</taxon>
        <taxon>Retaria</taxon>
        <taxon>Foraminifera</taxon>
        <taxon>Monothalamids</taxon>
        <taxon>Reticulomyxidae</taxon>
        <taxon>Reticulomyxa</taxon>
    </lineage>
</organism>
<dbReference type="EMBL" id="ASPP01024334">
    <property type="protein sequence ID" value="ETO09128.1"/>
    <property type="molecule type" value="Genomic_DNA"/>
</dbReference>
<dbReference type="InterPro" id="IPR019775">
    <property type="entry name" value="WD40_repeat_CS"/>
</dbReference>
<keyword evidence="5" id="KW-1185">Reference proteome</keyword>
<dbReference type="SUPFAM" id="SSF50978">
    <property type="entry name" value="WD40 repeat-like"/>
    <property type="match status" value="1"/>
</dbReference>
<evidence type="ECO:0000256" key="1">
    <source>
        <dbReference type="ARBA" id="ARBA00022574"/>
    </source>
</evidence>
<evidence type="ECO:0000256" key="2">
    <source>
        <dbReference type="ARBA" id="ARBA00022737"/>
    </source>
</evidence>
<dbReference type="Pfam" id="PF00400">
    <property type="entry name" value="WD40"/>
    <property type="match status" value="3"/>
</dbReference>
<dbReference type="InterPro" id="IPR036322">
    <property type="entry name" value="WD40_repeat_dom_sf"/>
</dbReference>